<dbReference type="PROSITE" id="PS51192">
    <property type="entry name" value="HELICASE_ATP_BIND_1"/>
    <property type="match status" value="1"/>
</dbReference>
<dbReference type="PROSITE" id="PS51194">
    <property type="entry name" value="HELICASE_CTER"/>
    <property type="match status" value="1"/>
</dbReference>
<evidence type="ECO:0000313" key="7">
    <source>
        <dbReference type="EMBL" id="PSL30082.1"/>
    </source>
</evidence>
<proteinExistence type="predicted"/>
<dbReference type="InterPro" id="IPR057342">
    <property type="entry name" value="DEXDc_RapA"/>
</dbReference>
<dbReference type="PANTHER" id="PTHR45766">
    <property type="entry name" value="DNA ANNEALING HELICASE AND ENDONUCLEASE ZRANB3 FAMILY MEMBER"/>
    <property type="match status" value="1"/>
</dbReference>
<keyword evidence="3 7" id="KW-0347">Helicase</keyword>
<evidence type="ECO:0000259" key="5">
    <source>
        <dbReference type="PROSITE" id="PS51192"/>
    </source>
</evidence>
<dbReference type="InterPro" id="IPR014001">
    <property type="entry name" value="Helicase_ATP-bd"/>
</dbReference>
<dbReference type="Proteomes" id="UP000241964">
    <property type="component" value="Unassembled WGS sequence"/>
</dbReference>
<feature type="domain" description="Helicase ATP-binding" evidence="5">
    <location>
        <begin position="113"/>
        <end position="283"/>
    </location>
</feature>
<dbReference type="SUPFAM" id="SSF52540">
    <property type="entry name" value="P-loop containing nucleoside triphosphate hydrolases"/>
    <property type="match status" value="2"/>
</dbReference>
<dbReference type="InterPro" id="IPR049730">
    <property type="entry name" value="SNF2/RAD54-like_C"/>
</dbReference>
<sequence>MNFTSGQRITNRDEDFIINDALNNNNGWILKVEGISELVKGKRFVFDTNIDKEIKVLDPIDTKLIPDTDYGYRKTKLFIENQMRNASVYSKQITIAHKAAFNLATYQLEPTLKAFDLPRPRILIADGVGLGKTIEVGIFLAEMIKRGKGKRIMVLALKSILGQFQQEIWNRFAIPLVRLDSDGISKIKSELPANKNPFEYYDKTIVSIDTLKNNAKFQHYIEKTKWDIIVIDECHTVANAGSLRGGLAQLLSTKCESLVLTSATPHNGKKQSFANLVNMIEPLAIKDDLDYTKEDILPYYVRRFKNDIDDESVRSNFQERKVVSIHADLGAAENAFLELQQKIKFEAVNSLDAADIQQDLFGRKSKRKQKRDLLFAIGLFKSYMSSPEAALSTLNNRIAKLNPVEDTDDVVENNLNILLDLRQRLQDNIDNAADAKYRAFKEELIRLKWKGRKNDFRIVVFAERIETLKALKQKLKIDFDLDDKVIADFHGSLTDMEQQRIIEDFGKADADFRILLSSDAGSQGVNLHYYCNHMFNYDIPWSLITLEQRNGRIDRYGQSKTPYIHYMIAKSDLEGLKDDLHIINKLKDKEETVYQSLGDAASVYKLYNSTAEEDLVTKAIAANQASLIDQPDTPDTDDGGFDLGDDFWDDATPALKVAEPILEQISLFKNERAYYDALIQQLKADQYLKMDDAHFEGDLLEVKHTKELNRILYDLPQEAKPGKIGDVYQLSLNKDDVQNAIAEARKKKGEWARFHMLYELHPVVRFLMTQLEASVDKNVALVSKHSRMPAGVAHFVIHGLVSNSVGQSLLADFFVLSLHINGGLQGKPIPFEDFVKAHQLDKELYTEVIEADDISRLQALLPDAIIFAKEWHMNREQDKLKWGMEKKLAVYEEKLKNWKASKDKQIQHEFGDKPEYGYLKSRREKKEYDIQTILNDSSQYFKDLTSLNGDAYLKVLAVFYN</sequence>
<keyword evidence="8" id="KW-1185">Reference proteome</keyword>
<dbReference type="CDD" id="cd18793">
    <property type="entry name" value="SF2_C_SNF"/>
    <property type="match status" value="1"/>
</dbReference>
<dbReference type="Gene3D" id="3.40.50.10810">
    <property type="entry name" value="Tandem AAA-ATPase domain"/>
    <property type="match status" value="1"/>
</dbReference>
<evidence type="ECO:0000256" key="1">
    <source>
        <dbReference type="ARBA" id="ARBA00022741"/>
    </source>
</evidence>
<dbReference type="InterPro" id="IPR038718">
    <property type="entry name" value="SNF2-like_sf"/>
</dbReference>
<evidence type="ECO:0000256" key="2">
    <source>
        <dbReference type="ARBA" id="ARBA00022801"/>
    </source>
</evidence>
<evidence type="ECO:0000256" key="3">
    <source>
        <dbReference type="ARBA" id="ARBA00022806"/>
    </source>
</evidence>
<dbReference type="InterPro" id="IPR027417">
    <property type="entry name" value="P-loop_NTPase"/>
</dbReference>
<dbReference type="GO" id="GO:0005524">
    <property type="term" value="F:ATP binding"/>
    <property type="evidence" value="ECO:0007669"/>
    <property type="project" value="UniProtKB-KW"/>
</dbReference>
<evidence type="ECO:0000313" key="8">
    <source>
        <dbReference type="Proteomes" id="UP000241964"/>
    </source>
</evidence>
<reference evidence="7 8" key="1">
    <citation type="submission" date="2018-03" db="EMBL/GenBank/DDBJ databases">
        <title>Genomic Encyclopedia of Archaeal and Bacterial Type Strains, Phase II (KMG-II): from individual species to whole genera.</title>
        <authorList>
            <person name="Goeker M."/>
        </authorList>
    </citation>
    <scope>NUCLEOTIDE SEQUENCE [LARGE SCALE GENOMIC DNA]</scope>
    <source>
        <strain evidence="7 8">DSM 29057</strain>
    </source>
</reference>
<name>A0A2P8G7X6_9BACT</name>
<organism evidence="7 8">
    <name type="scientific">Dyadobacter jiangsuensis</name>
    <dbReference type="NCBI Taxonomy" id="1591085"/>
    <lineage>
        <taxon>Bacteria</taxon>
        <taxon>Pseudomonadati</taxon>
        <taxon>Bacteroidota</taxon>
        <taxon>Cytophagia</taxon>
        <taxon>Cytophagales</taxon>
        <taxon>Spirosomataceae</taxon>
        <taxon>Dyadobacter</taxon>
    </lineage>
</organism>
<evidence type="ECO:0000259" key="6">
    <source>
        <dbReference type="PROSITE" id="PS51194"/>
    </source>
</evidence>
<dbReference type="RefSeq" id="WP_106595000.1">
    <property type="nucleotide sequence ID" value="NZ_PYAS01000004.1"/>
</dbReference>
<protein>
    <submittedName>
        <fullName evidence="7">SNF2 family DNA or RNA helicase</fullName>
    </submittedName>
</protein>
<dbReference type="OrthoDB" id="9814088at2"/>
<keyword evidence="4" id="KW-0067">ATP-binding</keyword>
<dbReference type="AlphaFoldDB" id="A0A2P8G7X6"/>
<comment type="caution">
    <text evidence="7">The sequence shown here is derived from an EMBL/GenBank/DDBJ whole genome shotgun (WGS) entry which is preliminary data.</text>
</comment>
<dbReference type="Pfam" id="PF00176">
    <property type="entry name" value="SNF2-rel_dom"/>
    <property type="match status" value="1"/>
</dbReference>
<dbReference type="SMART" id="SM00487">
    <property type="entry name" value="DEXDc"/>
    <property type="match status" value="1"/>
</dbReference>
<gene>
    <name evidence="7" type="ORF">CLV60_10424</name>
</gene>
<dbReference type="PANTHER" id="PTHR45766:SF6">
    <property type="entry name" value="SWI_SNF-RELATED MATRIX-ASSOCIATED ACTIN-DEPENDENT REGULATOR OF CHROMATIN SUBFAMILY A-LIKE PROTEIN 1"/>
    <property type="match status" value="1"/>
</dbReference>
<dbReference type="Pfam" id="PF00271">
    <property type="entry name" value="Helicase_C"/>
    <property type="match status" value="1"/>
</dbReference>
<dbReference type="Gene3D" id="3.40.50.300">
    <property type="entry name" value="P-loop containing nucleotide triphosphate hydrolases"/>
    <property type="match status" value="1"/>
</dbReference>
<dbReference type="CDD" id="cd18011">
    <property type="entry name" value="DEXDc_RapA"/>
    <property type="match status" value="1"/>
</dbReference>
<keyword evidence="1" id="KW-0547">Nucleotide-binding</keyword>
<keyword evidence="2" id="KW-0378">Hydrolase</keyword>
<dbReference type="EMBL" id="PYAS01000004">
    <property type="protein sequence ID" value="PSL30082.1"/>
    <property type="molecule type" value="Genomic_DNA"/>
</dbReference>
<evidence type="ECO:0000256" key="4">
    <source>
        <dbReference type="ARBA" id="ARBA00022840"/>
    </source>
</evidence>
<dbReference type="GO" id="GO:0004386">
    <property type="term" value="F:helicase activity"/>
    <property type="evidence" value="ECO:0007669"/>
    <property type="project" value="UniProtKB-KW"/>
</dbReference>
<dbReference type="SMART" id="SM00490">
    <property type="entry name" value="HELICc"/>
    <property type="match status" value="1"/>
</dbReference>
<dbReference type="InterPro" id="IPR001650">
    <property type="entry name" value="Helicase_C-like"/>
</dbReference>
<accession>A0A2P8G7X6</accession>
<dbReference type="GO" id="GO:0016787">
    <property type="term" value="F:hydrolase activity"/>
    <property type="evidence" value="ECO:0007669"/>
    <property type="project" value="UniProtKB-KW"/>
</dbReference>
<dbReference type="InterPro" id="IPR000330">
    <property type="entry name" value="SNF2_N"/>
</dbReference>
<feature type="domain" description="Helicase C-terminal" evidence="6">
    <location>
        <begin position="439"/>
        <end position="601"/>
    </location>
</feature>